<dbReference type="InterPro" id="IPR001647">
    <property type="entry name" value="HTH_TetR"/>
</dbReference>
<keyword evidence="2 4" id="KW-0238">DNA-binding</keyword>
<feature type="region of interest" description="Disordered" evidence="5">
    <location>
        <begin position="1"/>
        <end position="32"/>
    </location>
</feature>
<dbReference type="PROSITE" id="PS50977">
    <property type="entry name" value="HTH_TETR_2"/>
    <property type="match status" value="1"/>
</dbReference>
<dbReference type="GeneID" id="76462581"/>
<sequence>MPPSSAASARNVPAIDPSAEAAPKRRVGRPRSEEAATAVLEVAYLLTASDGLKGATIENIAEASAVSKVTIYKWWEDRAALLIDAFLWRTRQELPLSESDEPVRAIHTHVRRYAAALRGDLGRVLLAVLGECMAKSGSTAAFTERYLAERRNLGVRVISNGQSSGAIRSRRPPEALYDQIFGAIFYRFLFGLDELSKPYLTDLIDTTFSDGQAVDA</sequence>
<dbReference type="AlphaFoldDB" id="A1WQQ3"/>
<proteinExistence type="predicted"/>
<evidence type="ECO:0000259" key="6">
    <source>
        <dbReference type="PROSITE" id="PS50977"/>
    </source>
</evidence>
<reference evidence="8" key="1">
    <citation type="submission" date="2006-12" db="EMBL/GenBank/DDBJ databases">
        <title>Complete sequence of chromosome 1 of Verminephrobacter eiseniae EF01-2.</title>
        <authorList>
            <person name="Copeland A."/>
            <person name="Lucas S."/>
            <person name="Lapidus A."/>
            <person name="Barry K."/>
            <person name="Detter J.C."/>
            <person name="Glavina del Rio T."/>
            <person name="Dalin E."/>
            <person name="Tice H."/>
            <person name="Pitluck S."/>
            <person name="Chertkov O."/>
            <person name="Brettin T."/>
            <person name="Bruce D."/>
            <person name="Han C."/>
            <person name="Tapia R."/>
            <person name="Gilna P."/>
            <person name="Schmutz J."/>
            <person name="Larimer F."/>
            <person name="Land M."/>
            <person name="Hauser L."/>
            <person name="Kyrpides N."/>
            <person name="Kim E."/>
            <person name="Stahl D."/>
            <person name="Richardson P."/>
        </authorList>
    </citation>
    <scope>NUCLEOTIDE SEQUENCE [LARGE SCALE GENOMIC DNA]</scope>
    <source>
        <strain evidence="8">EF01-2</strain>
    </source>
</reference>
<feature type="DNA-binding region" description="H-T-H motif" evidence="4">
    <location>
        <begin position="56"/>
        <end position="75"/>
    </location>
</feature>
<dbReference type="Gene3D" id="1.10.357.10">
    <property type="entry name" value="Tetracycline Repressor, domain 2"/>
    <property type="match status" value="1"/>
</dbReference>
<dbReference type="InterPro" id="IPR011075">
    <property type="entry name" value="TetR_C"/>
</dbReference>
<dbReference type="EMBL" id="CP000542">
    <property type="protein sequence ID" value="ABM59960.1"/>
    <property type="molecule type" value="Genomic_DNA"/>
</dbReference>
<name>A1WQQ3_VEREI</name>
<dbReference type="SUPFAM" id="SSF48498">
    <property type="entry name" value="Tetracyclin repressor-like, C-terminal domain"/>
    <property type="match status" value="1"/>
</dbReference>
<dbReference type="PANTHER" id="PTHR30055:SF148">
    <property type="entry name" value="TETR-FAMILY TRANSCRIPTIONAL REGULATOR"/>
    <property type="match status" value="1"/>
</dbReference>
<dbReference type="OrthoDB" id="9796019at2"/>
<dbReference type="STRING" id="391735.Veis_4255"/>
<gene>
    <name evidence="7" type="ordered locus">Veis_4255</name>
</gene>
<evidence type="ECO:0000313" key="8">
    <source>
        <dbReference type="Proteomes" id="UP000000374"/>
    </source>
</evidence>
<dbReference type="PANTHER" id="PTHR30055">
    <property type="entry name" value="HTH-TYPE TRANSCRIPTIONAL REGULATOR RUTR"/>
    <property type="match status" value="1"/>
</dbReference>
<keyword evidence="1" id="KW-0805">Transcription regulation</keyword>
<dbReference type="Proteomes" id="UP000000374">
    <property type="component" value="Chromosome"/>
</dbReference>
<dbReference type="InterPro" id="IPR009057">
    <property type="entry name" value="Homeodomain-like_sf"/>
</dbReference>
<dbReference type="GO" id="GO:0000976">
    <property type="term" value="F:transcription cis-regulatory region binding"/>
    <property type="evidence" value="ECO:0007669"/>
    <property type="project" value="TreeGrafter"/>
</dbReference>
<dbReference type="RefSeq" id="WP_011811947.1">
    <property type="nucleotide sequence ID" value="NC_008786.1"/>
</dbReference>
<evidence type="ECO:0000256" key="1">
    <source>
        <dbReference type="ARBA" id="ARBA00023015"/>
    </source>
</evidence>
<keyword evidence="8" id="KW-1185">Reference proteome</keyword>
<organism evidence="7 8">
    <name type="scientific">Verminephrobacter eiseniae (strain EF01-2)</name>
    <dbReference type="NCBI Taxonomy" id="391735"/>
    <lineage>
        <taxon>Bacteria</taxon>
        <taxon>Pseudomonadati</taxon>
        <taxon>Pseudomonadota</taxon>
        <taxon>Betaproteobacteria</taxon>
        <taxon>Burkholderiales</taxon>
        <taxon>Comamonadaceae</taxon>
        <taxon>Verminephrobacter</taxon>
    </lineage>
</organism>
<dbReference type="InterPro" id="IPR036271">
    <property type="entry name" value="Tet_transcr_reg_TetR-rel_C_sf"/>
</dbReference>
<feature type="domain" description="HTH tetR-type" evidence="6">
    <location>
        <begin position="33"/>
        <end position="93"/>
    </location>
</feature>
<dbReference type="Gene3D" id="1.10.10.60">
    <property type="entry name" value="Homeodomain-like"/>
    <property type="match status" value="1"/>
</dbReference>
<evidence type="ECO:0000256" key="3">
    <source>
        <dbReference type="ARBA" id="ARBA00023163"/>
    </source>
</evidence>
<evidence type="ECO:0000256" key="4">
    <source>
        <dbReference type="PROSITE-ProRule" id="PRU00335"/>
    </source>
</evidence>
<dbReference type="InterPro" id="IPR050109">
    <property type="entry name" value="HTH-type_TetR-like_transc_reg"/>
</dbReference>
<dbReference type="SUPFAM" id="SSF46689">
    <property type="entry name" value="Homeodomain-like"/>
    <property type="match status" value="1"/>
</dbReference>
<evidence type="ECO:0000256" key="5">
    <source>
        <dbReference type="SAM" id="MobiDB-lite"/>
    </source>
</evidence>
<dbReference type="GO" id="GO:0003700">
    <property type="term" value="F:DNA-binding transcription factor activity"/>
    <property type="evidence" value="ECO:0007669"/>
    <property type="project" value="TreeGrafter"/>
</dbReference>
<dbReference type="KEGG" id="vei:Veis_4255"/>
<keyword evidence="3" id="KW-0804">Transcription</keyword>
<dbReference type="HOGENOM" id="CLU_069356_25_6_4"/>
<evidence type="ECO:0000256" key="2">
    <source>
        <dbReference type="ARBA" id="ARBA00023125"/>
    </source>
</evidence>
<dbReference type="Pfam" id="PF16859">
    <property type="entry name" value="TetR_C_11"/>
    <property type="match status" value="1"/>
</dbReference>
<evidence type="ECO:0000313" key="7">
    <source>
        <dbReference type="EMBL" id="ABM59960.1"/>
    </source>
</evidence>
<protein>
    <submittedName>
        <fullName evidence="7">Transcriptional regulator, TetR family</fullName>
    </submittedName>
</protein>
<accession>A1WQQ3</accession>
<dbReference type="eggNOG" id="COG1309">
    <property type="taxonomic scope" value="Bacteria"/>
</dbReference>